<dbReference type="Proteomes" id="UP001383192">
    <property type="component" value="Unassembled WGS sequence"/>
</dbReference>
<evidence type="ECO:0000256" key="3">
    <source>
        <dbReference type="ARBA" id="ARBA00023163"/>
    </source>
</evidence>
<feature type="compositionally biased region" description="Basic residues" evidence="5">
    <location>
        <begin position="22"/>
        <end position="40"/>
    </location>
</feature>
<sequence length="344" mass="38077">MSHTTHRKRKHSEHAVPDAPAKKAKHSISPKRDKKEKKGKGKETEFQVVKASLVVSIPPVFSIAPADGVGEMLDSMIMRYIPAFEGVVLSHSNLFFLDKNATIKADCPFMVCNVSFDATVWRPRVGMKLEGNINLCSPDHISLLVHKTFNVSVPRHHIPTESYIFEYGPAENDPEYGAGAQNEEEDDAGKTGHNGGRWVHHITGTALGDPDGVLEFTVIGLTVANEMLSLLGSLQKDPFSPLHVPTAKLSETSDAENAEKVDLELRALTPVEQEKEEDDSDEEDTFKALGKKADEAKKRAEEAKDKERKEKEKENGKKKKRKERDGAESGGTRPKKKKGNKQLP</sequence>
<dbReference type="InterPro" id="IPR045113">
    <property type="entry name" value="Rpb7-like"/>
</dbReference>
<dbReference type="InterPro" id="IPR036898">
    <property type="entry name" value="RNA_pol_Rpb7-like_N_sf"/>
</dbReference>
<gene>
    <name evidence="7" type="ORF">VNI00_011817</name>
</gene>
<dbReference type="Gene3D" id="2.40.50.1060">
    <property type="match status" value="1"/>
</dbReference>
<evidence type="ECO:0000313" key="7">
    <source>
        <dbReference type="EMBL" id="KAK7035524.1"/>
    </source>
</evidence>
<evidence type="ECO:0000256" key="4">
    <source>
        <dbReference type="ARBA" id="ARBA00023242"/>
    </source>
</evidence>
<dbReference type="CDD" id="cd04328">
    <property type="entry name" value="RNAP_I_Rpa43_N"/>
    <property type="match status" value="1"/>
</dbReference>
<feature type="compositionally biased region" description="Basic residues" evidence="5">
    <location>
        <begin position="1"/>
        <end position="12"/>
    </location>
</feature>
<keyword evidence="2" id="KW-0240">DNA-directed RNA polymerase</keyword>
<dbReference type="GO" id="GO:0006362">
    <property type="term" value="P:transcription elongation by RNA polymerase I"/>
    <property type="evidence" value="ECO:0007669"/>
    <property type="project" value="TreeGrafter"/>
</dbReference>
<feature type="compositionally biased region" description="Basic residues" evidence="5">
    <location>
        <begin position="333"/>
        <end position="344"/>
    </location>
</feature>
<keyword evidence="3" id="KW-0804">Transcription</keyword>
<evidence type="ECO:0000256" key="1">
    <source>
        <dbReference type="ARBA" id="ARBA00004123"/>
    </source>
</evidence>
<evidence type="ECO:0000256" key="2">
    <source>
        <dbReference type="ARBA" id="ARBA00022478"/>
    </source>
</evidence>
<evidence type="ECO:0000259" key="6">
    <source>
        <dbReference type="Pfam" id="PF17875"/>
    </source>
</evidence>
<feature type="region of interest" description="Disordered" evidence="5">
    <location>
        <begin position="174"/>
        <end position="195"/>
    </location>
</feature>
<evidence type="ECO:0000313" key="8">
    <source>
        <dbReference type="Proteomes" id="UP001383192"/>
    </source>
</evidence>
<feature type="domain" description="RPA43 OB" evidence="6">
    <location>
        <begin position="123"/>
        <end position="235"/>
    </location>
</feature>
<dbReference type="GO" id="GO:0006352">
    <property type="term" value="P:DNA-templated transcription initiation"/>
    <property type="evidence" value="ECO:0007669"/>
    <property type="project" value="InterPro"/>
</dbReference>
<dbReference type="InterPro" id="IPR041178">
    <property type="entry name" value="RPA43_OB"/>
</dbReference>
<dbReference type="GO" id="GO:0005736">
    <property type="term" value="C:RNA polymerase I complex"/>
    <property type="evidence" value="ECO:0007669"/>
    <property type="project" value="TreeGrafter"/>
</dbReference>
<name>A0AAW0C958_9AGAR</name>
<feature type="region of interest" description="Disordered" evidence="5">
    <location>
        <begin position="248"/>
        <end position="344"/>
    </location>
</feature>
<comment type="caution">
    <text evidence="7">The sequence shown here is derived from an EMBL/GenBank/DDBJ whole genome shotgun (WGS) entry which is preliminary data.</text>
</comment>
<dbReference type="Pfam" id="PF17875">
    <property type="entry name" value="RPA43_OB"/>
    <property type="match status" value="1"/>
</dbReference>
<protein>
    <recommendedName>
        <fullName evidence="6">RPA43 OB domain-containing protein</fullName>
    </recommendedName>
</protein>
<reference evidence="7 8" key="1">
    <citation type="submission" date="2024-01" db="EMBL/GenBank/DDBJ databases">
        <title>A draft genome for a cacao thread blight-causing isolate of Paramarasmius palmivorus.</title>
        <authorList>
            <person name="Baruah I.K."/>
            <person name="Bukari Y."/>
            <person name="Amoako-Attah I."/>
            <person name="Meinhardt L.W."/>
            <person name="Bailey B.A."/>
            <person name="Cohen S.P."/>
        </authorList>
    </citation>
    <scope>NUCLEOTIDE SEQUENCE [LARGE SCALE GENOMIC DNA]</scope>
    <source>
        <strain evidence="7 8">GH-12</strain>
    </source>
</reference>
<dbReference type="PANTHER" id="PTHR12709">
    <property type="entry name" value="DNA-DIRECTED RNA POLYMERASE II, III"/>
    <property type="match status" value="1"/>
</dbReference>
<feature type="compositionally biased region" description="Acidic residues" evidence="5">
    <location>
        <begin position="274"/>
        <end position="284"/>
    </location>
</feature>
<proteinExistence type="predicted"/>
<dbReference type="Gene3D" id="3.30.1490.120">
    <property type="entry name" value="RNA polymerase Rpb7-like, N-terminal domain"/>
    <property type="match status" value="1"/>
</dbReference>
<keyword evidence="4" id="KW-0539">Nucleus</keyword>
<evidence type="ECO:0000256" key="5">
    <source>
        <dbReference type="SAM" id="MobiDB-lite"/>
    </source>
</evidence>
<organism evidence="7 8">
    <name type="scientific">Paramarasmius palmivorus</name>
    <dbReference type="NCBI Taxonomy" id="297713"/>
    <lineage>
        <taxon>Eukaryota</taxon>
        <taxon>Fungi</taxon>
        <taxon>Dikarya</taxon>
        <taxon>Basidiomycota</taxon>
        <taxon>Agaricomycotina</taxon>
        <taxon>Agaricomycetes</taxon>
        <taxon>Agaricomycetidae</taxon>
        <taxon>Agaricales</taxon>
        <taxon>Marasmiineae</taxon>
        <taxon>Marasmiaceae</taxon>
        <taxon>Paramarasmius</taxon>
    </lineage>
</organism>
<dbReference type="AlphaFoldDB" id="A0AAW0C958"/>
<feature type="compositionally biased region" description="Basic and acidic residues" evidence="5">
    <location>
        <begin position="291"/>
        <end position="315"/>
    </location>
</feature>
<feature type="region of interest" description="Disordered" evidence="5">
    <location>
        <begin position="1"/>
        <end position="43"/>
    </location>
</feature>
<dbReference type="EMBL" id="JAYKXP010000052">
    <property type="protein sequence ID" value="KAK7035524.1"/>
    <property type="molecule type" value="Genomic_DNA"/>
</dbReference>
<accession>A0AAW0C958</accession>
<dbReference type="InterPro" id="IPR041901">
    <property type="entry name" value="RNAP_I_Rpa43_N"/>
</dbReference>
<comment type="subcellular location">
    <subcellularLocation>
        <location evidence="1">Nucleus</location>
    </subcellularLocation>
</comment>
<keyword evidence="8" id="KW-1185">Reference proteome</keyword>
<dbReference type="PANTHER" id="PTHR12709:SF5">
    <property type="entry name" value="DNA-DIRECTED RNA POLYMERASE I SUBUNIT RPA43"/>
    <property type="match status" value="1"/>
</dbReference>